<name>A0ABW2XDW6_9ACTN</name>
<evidence type="ECO:0000256" key="2">
    <source>
        <dbReference type="ARBA" id="ARBA00023015"/>
    </source>
</evidence>
<evidence type="ECO:0000259" key="6">
    <source>
        <dbReference type="PROSITE" id="PS50932"/>
    </source>
</evidence>
<dbReference type="PANTHER" id="PTHR30146:SF148">
    <property type="entry name" value="HTH-TYPE TRANSCRIPTIONAL REPRESSOR PURR-RELATED"/>
    <property type="match status" value="1"/>
</dbReference>
<dbReference type="EMBL" id="JBHTGP010000003">
    <property type="protein sequence ID" value="MFD0684207.1"/>
    <property type="molecule type" value="Genomic_DNA"/>
</dbReference>
<dbReference type="CDD" id="cd01392">
    <property type="entry name" value="HTH_LacI"/>
    <property type="match status" value="1"/>
</dbReference>
<keyword evidence="4" id="KW-0804">Transcription</keyword>
<reference evidence="8" key="1">
    <citation type="journal article" date="2019" name="Int. J. Syst. Evol. Microbiol.">
        <title>The Global Catalogue of Microorganisms (GCM) 10K type strain sequencing project: providing services to taxonomists for standard genome sequencing and annotation.</title>
        <authorList>
            <consortium name="The Broad Institute Genomics Platform"/>
            <consortium name="The Broad Institute Genome Sequencing Center for Infectious Disease"/>
            <person name="Wu L."/>
            <person name="Ma J."/>
        </authorList>
    </citation>
    <scope>NUCLEOTIDE SEQUENCE [LARGE SCALE GENOMIC DNA]</scope>
    <source>
        <strain evidence="8">JCM 9371</strain>
    </source>
</reference>
<evidence type="ECO:0000256" key="5">
    <source>
        <dbReference type="SAM" id="MobiDB-lite"/>
    </source>
</evidence>
<comment type="caution">
    <text evidence="7">The sequence shown here is derived from an EMBL/GenBank/DDBJ whole genome shotgun (WGS) entry which is preliminary data.</text>
</comment>
<dbReference type="InterPro" id="IPR028082">
    <property type="entry name" value="Peripla_BP_I"/>
</dbReference>
<organism evidence="7 8">
    <name type="scientific">Actinomadura fibrosa</name>
    <dbReference type="NCBI Taxonomy" id="111802"/>
    <lineage>
        <taxon>Bacteria</taxon>
        <taxon>Bacillati</taxon>
        <taxon>Actinomycetota</taxon>
        <taxon>Actinomycetes</taxon>
        <taxon>Streptosporangiales</taxon>
        <taxon>Thermomonosporaceae</taxon>
        <taxon>Actinomadura</taxon>
    </lineage>
</organism>
<dbReference type="InterPro" id="IPR000843">
    <property type="entry name" value="HTH_LacI"/>
</dbReference>
<evidence type="ECO:0000313" key="8">
    <source>
        <dbReference type="Proteomes" id="UP001597063"/>
    </source>
</evidence>
<dbReference type="RefSeq" id="WP_370784544.1">
    <property type="nucleotide sequence ID" value="NZ_CAACUY010000014.1"/>
</dbReference>
<keyword evidence="3 7" id="KW-0238">DNA-binding</keyword>
<sequence>MSAGEGSPPHNRPVPGEGAVPPPRNGPSSPGRGDEGRSVPAPKPTIRNVAERAGVSKSLVSLVMRGSPHVSERRRQAVLQAARELGYRPNAVARSLVEGRTRLIGAIVADLHNPFFAEFLDGLQESLHGAGLRMLVGSGRWDPLFEAEAVEAFLEMRVDGLVLLSVVPESLKEAAASVPVVVVGERDVVGVDIVVDDDELGASLAVDHLVELGHRRIAHIEGARSTTARYRRAGYEKAMRRHDLTDEIVVEPGDFTEEGGYRATRALLRRDPRPTAIFAPNDLVATGALSAADELEMPVPAQLSIVGYDNTHLAAIRHISLTSVDQPRRDMGRVAAELLTARIGDPARVARQNLVVPHLVVRSTTGPAPVL</sequence>
<dbReference type="Gene3D" id="1.10.260.40">
    <property type="entry name" value="lambda repressor-like DNA-binding domains"/>
    <property type="match status" value="1"/>
</dbReference>
<dbReference type="InterPro" id="IPR046335">
    <property type="entry name" value="LacI/GalR-like_sensor"/>
</dbReference>
<gene>
    <name evidence="7" type="ORF">ACFQZM_06855</name>
</gene>
<dbReference type="InterPro" id="IPR010982">
    <property type="entry name" value="Lambda_DNA-bd_dom_sf"/>
</dbReference>
<accession>A0ABW2XDW6</accession>
<dbReference type="Pfam" id="PF13377">
    <property type="entry name" value="Peripla_BP_3"/>
    <property type="match status" value="1"/>
</dbReference>
<dbReference type="PANTHER" id="PTHR30146">
    <property type="entry name" value="LACI-RELATED TRANSCRIPTIONAL REPRESSOR"/>
    <property type="match status" value="1"/>
</dbReference>
<dbReference type="Proteomes" id="UP001597063">
    <property type="component" value="Unassembled WGS sequence"/>
</dbReference>
<dbReference type="PROSITE" id="PS50932">
    <property type="entry name" value="HTH_LACI_2"/>
    <property type="match status" value="1"/>
</dbReference>
<evidence type="ECO:0000313" key="7">
    <source>
        <dbReference type="EMBL" id="MFD0684207.1"/>
    </source>
</evidence>
<dbReference type="SUPFAM" id="SSF53822">
    <property type="entry name" value="Periplasmic binding protein-like I"/>
    <property type="match status" value="1"/>
</dbReference>
<keyword evidence="8" id="KW-1185">Reference proteome</keyword>
<dbReference type="GO" id="GO:0003677">
    <property type="term" value="F:DNA binding"/>
    <property type="evidence" value="ECO:0007669"/>
    <property type="project" value="UniProtKB-KW"/>
</dbReference>
<dbReference type="Pfam" id="PF00356">
    <property type="entry name" value="LacI"/>
    <property type="match status" value="1"/>
</dbReference>
<dbReference type="CDD" id="cd06267">
    <property type="entry name" value="PBP1_LacI_sugar_binding-like"/>
    <property type="match status" value="1"/>
</dbReference>
<keyword evidence="1" id="KW-0678">Repressor</keyword>
<feature type="domain" description="HTH lacI-type" evidence="6">
    <location>
        <begin position="44"/>
        <end position="98"/>
    </location>
</feature>
<proteinExistence type="predicted"/>
<feature type="region of interest" description="Disordered" evidence="5">
    <location>
        <begin position="1"/>
        <end position="50"/>
    </location>
</feature>
<evidence type="ECO:0000256" key="3">
    <source>
        <dbReference type="ARBA" id="ARBA00023125"/>
    </source>
</evidence>
<protein>
    <submittedName>
        <fullName evidence="7">LacI family DNA-binding transcriptional regulator</fullName>
    </submittedName>
</protein>
<dbReference type="SUPFAM" id="SSF47413">
    <property type="entry name" value="lambda repressor-like DNA-binding domains"/>
    <property type="match status" value="1"/>
</dbReference>
<evidence type="ECO:0000256" key="4">
    <source>
        <dbReference type="ARBA" id="ARBA00023163"/>
    </source>
</evidence>
<keyword evidence="2" id="KW-0805">Transcription regulation</keyword>
<dbReference type="Gene3D" id="3.40.50.2300">
    <property type="match status" value="2"/>
</dbReference>
<evidence type="ECO:0000256" key="1">
    <source>
        <dbReference type="ARBA" id="ARBA00022491"/>
    </source>
</evidence>
<dbReference type="SMART" id="SM00354">
    <property type="entry name" value="HTH_LACI"/>
    <property type="match status" value="1"/>
</dbReference>